<reference evidence="1 2" key="1">
    <citation type="journal article" date="2018" name="Mol. Biol. Evol.">
        <title>Broad Genomic Sampling Reveals a Smut Pathogenic Ancestry of the Fungal Clade Ustilaginomycotina.</title>
        <authorList>
            <person name="Kijpornyongpan T."/>
            <person name="Mondo S.J."/>
            <person name="Barry K."/>
            <person name="Sandor L."/>
            <person name="Lee J."/>
            <person name="Lipzen A."/>
            <person name="Pangilinan J."/>
            <person name="LaButti K."/>
            <person name="Hainaut M."/>
            <person name="Henrissat B."/>
            <person name="Grigoriev I.V."/>
            <person name="Spatafora J.W."/>
            <person name="Aime M.C."/>
        </authorList>
    </citation>
    <scope>NUCLEOTIDE SEQUENCE [LARGE SCALE GENOMIC DNA]</scope>
    <source>
        <strain evidence="1 2">MCA 4186</strain>
    </source>
</reference>
<dbReference type="Proteomes" id="UP000245946">
    <property type="component" value="Unassembled WGS sequence"/>
</dbReference>
<keyword evidence="2" id="KW-1185">Reference proteome</keyword>
<dbReference type="EMBL" id="KZ819290">
    <property type="protein sequence ID" value="PWN98895.1"/>
    <property type="molecule type" value="Genomic_DNA"/>
</dbReference>
<name>A0A316ZEX9_9BASI</name>
<proteinExistence type="predicted"/>
<evidence type="ECO:0000313" key="2">
    <source>
        <dbReference type="Proteomes" id="UP000245946"/>
    </source>
</evidence>
<dbReference type="OrthoDB" id="3364152at2759"/>
<sequence length="223" mass="23021">MPCAVPSSSSSSLSSIAAAAAAAASASSASEPTPEPTQGELLRAFFAAQQRRRAHWAEYDEAFAALAASASPGAHPTAAAPEHAAEAGACGCVAASHVAAPLREQDLPRILALITAGLLDASHEVRTCATALRSLSSSSSSSSSASASASSAPARHCAELLDAVQDAENAVLRAIVARDSARRDKVRDRSEEIAQCEREVGDKRRDIEELCAEVRAEMAELEE</sequence>
<gene>
    <name evidence="1" type="ORF">FA09DRAFT_329375</name>
</gene>
<organism evidence="1 2">
    <name type="scientific">Tilletiopsis washingtonensis</name>
    <dbReference type="NCBI Taxonomy" id="58919"/>
    <lineage>
        <taxon>Eukaryota</taxon>
        <taxon>Fungi</taxon>
        <taxon>Dikarya</taxon>
        <taxon>Basidiomycota</taxon>
        <taxon>Ustilaginomycotina</taxon>
        <taxon>Exobasidiomycetes</taxon>
        <taxon>Entylomatales</taxon>
        <taxon>Entylomatales incertae sedis</taxon>
        <taxon>Tilletiopsis</taxon>
    </lineage>
</organism>
<dbReference type="GeneID" id="37269699"/>
<evidence type="ECO:0000313" key="1">
    <source>
        <dbReference type="EMBL" id="PWN98895.1"/>
    </source>
</evidence>
<dbReference type="RefSeq" id="XP_025599174.1">
    <property type="nucleotide sequence ID" value="XM_025742155.1"/>
</dbReference>
<accession>A0A316ZEX9</accession>
<protein>
    <submittedName>
        <fullName evidence="1">Uncharacterized protein</fullName>
    </submittedName>
</protein>
<dbReference type="AlphaFoldDB" id="A0A316ZEX9"/>